<dbReference type="AlphaFoldDB" id="A0A8X8Z129"/>
<proteinExistence type="predicted"/>
<evidence type="ECO:0000313" key="3">
    <source>
        <dbReference type="Proteomes" id="UP000298416"/>
    </source>
</evidence>
<feature type="compositionally biased region" description="Polar residues" evidence="1">
    <location>
        <begin position="139"/>
        <end position="149"/>
    </location>
</feature>
<sequence length="158" mass="17642">MATVEFLYEAEATLEEDIGTRWDKPSNKVFASERTRTALLKASEFLGAYTIDGEPEYKQMQMIFGGEGLKLENNEDVITFSDTTLEAEFEDTNRLGKAHVSGQSSSAAGKQKVKMNPRKLFDGVGNASDRESTNDKGTTRSSNATSSRPNAWWRRPYE</sequence>
<organism evidence="2">
    <name type="scientific">Salvia splendens</name>
    <name type="common">Scarlet sage</name>
    <dbReference type="NCBI Taxonomy" id="180675"/>
    <lineage>
        <taxon>Eukaryota</taxon>
        <taxon>Viridiplantae</taxon>
        <taxon>Streptophyta</taxon>
        <taxon>Embryophyta</taxon>
        <taxon>Tracheophyta</taxon>
        <taxon>Spermatophyta</taxon>
        <taxon>Magnoliopsida</taxon>
        <taxon>eudicotyledons</taxon>
        <taxon>Gunneridae</taxon>
        <taxon>Pentapetalae</taxon>
        <taxon>asterids</taxon>
        <taxon>lamiids</taxon>
        <taxon>Lamiales</taxon>
        <taxon>Lamiaceae</taxon>
        <taxon>Nepetoideae</taxon>
        <taxon>Mentheae</taxon>
        <taxon>Salviinae</taxon>
        <taxon>Salvia</taxon>
        <taxon>Salvia subgen. Calosphace</taxon>
        <taxon>core Calosphace</taxon>
    </lineage>
</organism>
<gene>
    <name evidence="2" type="ORF">SASPL_152700</name>
</gene>
<keyword evidence="3" id="KW-1185">Reference proteome</keyword>
<reference evidence="2" key="1">
    <citation type="submission" date="2018-01" db="EMBL/GenBank/DDBJ databases">
        <authorList>
            <person name="Mao J.F."/>
        </authorList>
    </citation>
    <scope>NUCLEOTIDE SEQUENCE</scope>
    <source>
        <strain evidence="2">Huo1</strain>
        <tissue evidence="2">Leaf</tissue>
    </source>
</reference>
<feature type="region of interest" description="Disordered" evidence="1">
    <location>
        <begin position="96"/>
        <end position="158"/>
    </location>
</feature>
<evidence type="ECO:0000313" key="2">
    <source>
        <dbReference type="EMBL" id="KAG6387508.1"/>
    </source>
</evidence>
<protein>
    <submittedName>
        <fullName evidence="2">Uncharacterized protein</fullName>
    </submittedName>
</protein>
<dbReference type="Proteomes" id="UP000298416">
    <property type="component" value="Unassembled WGS sequence"/>
</dbReference>
<name>A0A8X8Z129_SALSN</name>
<feature type="compositionally biased region" description="Basic and acidic residues" evidence="1">
    <location>
        <begin position="128"/>
        <end position="138"/>
    </location>
</feature>
<comment type="caution">
    <text evidence="2">The sequence shown here is derived from an EMBL/GenBank/DDBJ whole genome shotgun (WGS) entry which is preliminary data.</text>
</comment>
<dbReference type="EMBL" id="PNBA02000021">
    <property type="protein sequence ID" value="KAG6387508.1"/>
    <property type="molecule type" value="Genomic_DNA"/>
</dbReference>
<reference evidence="2" key="2">
    <citation type="submission" date="2020-08" db="EMBL/GenBank/DDBJ databases">
        <title>Plant Genome Project.</title>
        <authorList>
            <person name="Zhang R.-G."/>
        </authorList>
    </citation>
    <scope>NUCLEOTIDE SEQUENCE</scope>
    <source>
        <strain evidence="2">Huo1</strain>
        <tissue evidence="2">Leaf</tissue>
    </source>
</reference>
<evidence type="ECO:0000256" key="1">
    <source>
        <dbReference type="SAM" id="MobiDB-lite"/>
    </source>
</evidence>
<accession>A0A8X8Z129</accession>